<gene>
    <name evidence="2" type="ORF">FYJ83_02590</name>
</gene>
<keyword evidence="1" id="KW-1133">Transmembrane helix</keyword>
<organism evidence="2 3">
    <name type="scientific">Tissierella pigra</name>
    <dbReference type="NCBI Taxonomy" id="2607614"/>
    <lineage>
        <taxon>Bacteria</taxon>
        <taxon>Bacillati</taxon>
        <taxon>Bacillota</taxon>
        <taxon>Tissierellia</taxon>
        <taxon>Tissierellales</taxon>
        <taxon>Tissierellaceae</taxon>
        <taxon>Tissierella</taxon>
    </lineage>
</organism>
<dbReference type="PANTHER" id="PTHR43471:SF12">
    <property type="entry name" value="HYPOTHETICAL MEMBRANE PROTEIN, CONSERVED"/>
    <property type="match status" value="1"/>
</dbReference>
<feature type="transmembrane region" description="Helical" evidence="1">
    <location>
        <begin position="82"/>
        <end position="107"/>
    </location>
</feature>
<proteinExistence type="predicted"/>
<feature type="transmembrane region" description="Helical" evidence="1">
    <location>
        <begin position="137"/>
        <end position="158"/>
    </location>
</feature>
<feature type="transmembrane region" description="Helical" evidence="1">
    <location>
        <begin position="21"/>
        <end position="41"/>
    </location>
</feature>
<dbReference type="PANTHER" id="PTHR43471">
    <property type="entry name" value="ABC TRANSPORTER PERMEASE"/>
    <property type="match status" value="1"/>
</dbReference>
<dbReference type="Proteomes" id="UP000469523">
    <property type="component" value="Unassembled WGS sequence"/>
</dbReference>
<reference evidence="2 3" key="1">
    <citation type="submission" date="2019-09" db="EMBL/GenBank/DDBJ databases">
        <title>In-depth cultivation of the pig gut microbiome towards novel bacterial diversity and tailored functional studies.</title>
        <authorList>
            <person name="Wylensek D."/>
            <person name="Hitch T.C.A."/>
            <person name="Clavel T."/>
        </authorList>
    </citation>
    <scope>NUCLEOTIDE SEQUENCE [LARGE SCALE GENOMIC DNA]</scope>
    <source>
        <strain evidence="2 3">WCA3-693-APC-4?</strain>
    </source>
</reference>
<keyword evidence="1" id="KW-0812">Transmembrane</keyword>
<comment type="caution">
    <text evidence="2">The sequence shown here is derived from an EMBL/GenBank/DDBJ whole genome shotgun (WGS) entry which is preliminary data.</text>
</comment>
<protein>
    <submittedName>
        <fullName evidence="2">ABC transporter permease</fullName>
    </submittedName>
</protein>
<evidence type="ECO:0000313" key="3">
    <source>
        <dbReference type="Proteomes" id="UP000469523"/>
    </source>
</evidence>
<dbReference type="GO" id="GO:0140359">
    <property type="term" value="F:ABC-type transporter activity"/>
    <property type="evidence" value="ECO:0007669"/>
    <property type="project" value="InterPro"/>
</dbReference>
<feature type="transmembrane region" description="Helical" evidence="1">
    <location>
        <begin position="205"/>
        <end position="223"/>
    </location>
</feature>
<evidence type="ECO:0000256" key="1">
    <source>
        <dbReference type="SAM" id="Phobius"/>
    </source>
</evidence>
<dbReference type="GO" id="GO:0005886">
    <property type="term" value="C:plasma membrane"/>
    <property type="evidence" value="ECO:0007669"/>
    <property type="project" value="UniProtKB-SubCell"/>
</dbReference>
<keyword evidence="3" id="KW-1185">Reference proteome</keyword>
<keyword evidence="1" id="KW-0472">Membrane</keyword>
<accession>A0A6N7XHZ0</accession>
<dbReference type="Pfam" id="PF12679">
    <property type="entry name" value="ABC2_membrane_2"/>
    <property type="match status" value="1"/>
</dbReference>
<dbReference type="EMBL" id="VUNQ01000003">
    <property type="protein sequence ID" value="MSU00352.1"/>
    <property type="molecule type" value="Genomic_DNA"/>
</dbReference>
<feature type="transmembrane region" description="Helical" evidence="1">
    <location>
        <begin position="253"/>
        <end position="272"/>
    </location>
</feature>
<name>A0A6N7XHZ0_9FIRM</name>
<feature type="transmembrane region" description="Helical" evidence="1">
    <location>
        <begin position="173"/>
        <end position="193"/>
    </location>
</feature>
<sequence>MRIRRKNRMNIFRFEIRRLMKSCIVWSLVCGMIIVLFMSFYPSMKDSGIQELVETKLSAFPEGMMEAFGIDKMVDFTDIIQYMAYVIQYVGMAMAIYASILGVTSLLEEEAEGTIEFLYAQPVNRNQIVICKIFSRVLLLFIYLFIIGAIAIFVSIIFKPEGIELFAMVKDIVNIFIGMSFVGFIFLSIGLLLSTILSPTINSTAISIGVFFITYIIGVVGKLRDGLEPLKYLSPFDYALPMDLAKEGWNSKYVVLGFIIIILSISGTFILYNKKDMKI</sequence>
<evidence type="ECO:0000313" key="2">
    <source>
        <dbReference type="EMBL" id="MSU00352.1"/>
    </source>
</evidence>
<dbReference type="AlphaFoldDB" id="A0A6N7XHZ0"/>